<proteinExistence type="predicted"/>
<evidence type="ECO:0000313" key="2">
    <source>
        <dbReference type="Proteomes" id="UP001652660"/>
    </source>
</evidence>
<dbReference type="PANTHER" id="PTHR34454">
    <property type="entry name" value="TUNICAMYCIN INDUCED PROTEIN"/>
    <property type="match status" value="1"/>
</dbReference>
<reference evidence="2" key="1">
    <citation type="journal article" date="2025" name="Foods">
        <title>Unveiling the Microbial Signatures of Arabica Coffee Cherries: Insights into Ripeness Specific Diversity, Functional Traits, and Implications for Quality and Safety.</title>
        <authorList>
            <consortium name="RefSeq"/>
            <person name="Tenea G.N."/>
            <person name="Cifuentes V."/>
            <person name="Reyes P."/>
            <person name="Cevallos-Vallejos M."/>
        </authorList>
    </citation>
    <scope>NUCLEOTIDE SEQUENCE [LARGE SCALE GENOMIC DNA]</scope>
</reference>
<organism evidence="2 3">
    <name type="scientific">Coffea arabica</name>
    <name type="common">Arabian coffee</name>
    <dbReference type="NCBI Taxonomy" id="13443"/>
    <lineage>
        <taxon>Eukaryota</taxon>
        <taxon>Viridiplantae</taxon>
        <taxon>Streptophyta</taxon>
        <taxon>Embryophyta</taxon>
        <taxon>Tracheophyta</taxon>
        <taxon>Spermatophyta</taxon>
        <taxon>Magnoliopsida</taxon>
        <taxon>eudicotyledons</taxon>
        <taxon>Gunneridae</taxon>
        <taxon>Pentapetalae</taxon>
        <taxon>asterids</taxon>
        <taxon>lamiids</taxon>
        <taxon>Gentianales</taxon>
        <taxon>Rubiaceae</taxon>
        <taxon>Ixoroideae</taxon>
        <taxon>Gardenieae complex</taxon>
        <taxon>Bertiereae - Coffeeae clade</taxon>
        <taxon>Coffeeae</taxon>
        <taxon>Coffea</taxon>
    </lineage>
</organism>
<evidence type="ECO:0000313" key="3">
    <source>
        <dbReference type="RefSeq" id="XP_027093328.1"/>
    </source>
</evidence>
<dbReference type="GeneID" id="113713740"/>
<dbReference type="PANTHER" id="PTHR34454:SF3">
    <property type="entry name" value="PEPTIDASE I, PUTATIVE-RELATED"/>
    <property type="match status" value="1"/>
</dbReference>
<sequence>MSINSHSQSHPPLFSNLHFMTVVLVLLLLLTPLTPSAASPSIPPSFNLSHYFLFATSNDVVNNRQHHHRSDSQPNSSPFLKDVLKEIGSREKWDLQEFSVSKLDVKKAKLGDLQRYEFRVRFGKSEFVFKLLDQVSRWKRFEQLENELGFEDLVNKITSKAAVLGTLKIQGPFHLRLAGDHQLKLFLPLKNSFSGLKDILVGEGITVEITGAEEVSLFHPTSASSSLGRTDSRYFWPSLCMAWPPIRVVGSATVVAYRNGNPEAFIKTVLLSNRTVELLPEKCYERRMFQMWDRDSHISSLSTRIALLERVLQTFLVHKTNKNASVGFAKVKITASSVFRFQLELERVIQSNDPYWSTLAEWRTKPTVERAWFEVVGRLDREVLKPLTVKKIRPFIDADSKAWSNLMSNVSFTKFPSILVPQEALTLDVKW</sequence>
<gene>
    <name evidence="3" type="primary">LOC113713740</name>
</gene>
<feature type="signal peptide" evidence="1">
    <location>
        <begin position="1"/>
        <end position="38"/>
    </location>
</feature>
<dbReference type="Proteomes" id="UP001652660">
    <property type="component" value="Chromosome 10c"/>
</dbReference>
<name>A0A6P6US35_COFAR</name>
<evidence type="ECO:0000256" key="1">
    <source>
        <dbReference type="SAM" id="SignalP"/>
    </source>
</evidence>
<protein>
    <submittedName>
        <fullName evidence="3">Protein TUNICAMYCIN INDUCED 1 isoform X1</fullName>
    </submittedName>
</protein>
<dbReference type="OrthoDB" id="308440at2759"/>
<feature type="chain" id="PRO_5028073887" evidence="1">
    <location>
        <begin position="39"/>
        <end position="431"/>
    </location>
</feature>
<dbReference type="AlphaFoldDB" id="A0A6P6US35"/>
<dbReference type="RefSeq" id="XP_027093328.1">
    <property type="nucleotide sequence ID" value="XM_027237527.2"/>
</dbReference>
<reference evidence="3" key="2">
    <citation type="submission" date="2025-08" db="UniProtKB">
        <authorList>
            <consortium name="RefSeq"/>
        </authorList>
    </citation>
    <scope>IDENTIFICATION</scope>
    <source>
        <tissue evidence="3">Leaves</tissue>
    </source>
</reference>
<keyword evidence="2" id="KW-1185">Reference proteome</keyword>
<accession>A0A6P6US35</accession>
<dbReference type="InterPro" id="IPR053283">
    <property type="entry name" value="TUNICAMYCIN_INDUCED_1"/>
</dbReference>
<keyword evidence="1" id="KW-0732">Signal</keyword>